<feature type="DNA-binding region" description="H-T-H motif" evidence="2">
    <location>
        <begin position="22"/>
        <end position="41"/>
    </location>
</feature>
<accession>A0A3D9ITN4</accession>
<dbReference type="InterPro" id="IPR050624">
    <property type="entry name" value="HTH-type_Tx_Regulator"/>
</dbReference>
<evidence type="ECO:0000256" key="1">
    <source>
        <dbReference type="ARBA" id="ARBA00023125"/>
    </source>
</evidence>
<sequence>MRERMLEVARDLFVKNGYNATTTADIVKRSGSSKGTLYYHFETKENLFLEILNREEDGWLQVWRDEEKKCSNNTEKFHRFNELSAITDFYYPLQMAMIEFYSKDHESKLVQEKIDELDQRYINQYYEIFKAGNEAGEWNLEDIETTSQIAAATVTGLILFTFKADKNKRKELFARFSHTFLKGLL</sequence>
<dbReference type="GO" id="GO:0045892">
    <property type="term" value="P:negative regulation of DNA-templated transcription"/>
    <property type="evidence" value="ECO:0007669"/>
    <property type="project" value="InterPro"/>
</dbReference>
<comment type="caution">
    <text evidence="4">The sequence shown here is derived from an EMBL/GenBank/DDBJ whole genome shotgun (WGS) entry which is preliminary data.</text>
</comment>
<dbReference type="Gene3D" id="1.10.357.10">
    <property type="entry name" value="Tetracycline Repressor, domain 2"/>
    <property type="match status" value="1"/>
</dbReference>
<dbReference type="PANTHER" id="PTHR43479">
    <property type="entry name" value="ACREF/ENVCD OPERON REPRESSOR-RELATED"/>
    <property type="match status" value="1"/>
</dbReference>
<feature type="domain" description="HTH tetR-type" evidence="3">
    <location>
        <begin position="1"/>
        <end position="59"/>
    </location>
</feature>
<dbReference type="PRINTS" id="PR00455">
    <property type="entry name" value="HTHTETR"/>
</dbReference>
<proteinExistence type="predicted"/>
<dbReference type="InterPro" id="IPR009057">
    <property type="entry name" value="Homeodomain-like_sf"/>
</dbReference>
<dbReference type="Proteomes" id="UP000256977">
    <property type="component" value="Unassembled WGS sequence"/>
</dbReference>
<evidence type="ECO:0000313" key="5">
    <source>
        <dbReference type="Proteomes" id="UP000256977"/>
    </source>
</evidence>
<dbReference type="OrthoDB" id="9785164at2"/>
<organism evidence="4 5">
    <name type="scientific">Cohnella phaseoli</name>
    <dbReference type="NCBI Taxonomy" id="456490"/>
    <lineage>
        <taxon>Bacteria</taxon>
        <taxon>Bacillati</taxon>
        <taxon>Bacillota</taxon>
        <taxon>Bacilli</taxon>
        <taxon>Bacillales</taxon>
        <taxon>Paenibacillaceae</taxon>
        <taxon>Cohnella</taxon>
    </lineage>
</organism>
<name>A0A3D9ITN4_9BACL</name>
<keyword evidence="5" id="KW-1185">Reference proteome</keyword>
<dbReference type="PROSITE" id="PS50977">
    <property type="entry name" value="HTH_TETR_2"/>
    <property type="match status" value="1"/>
</dbReference>
<dbReference type="Pfam" id="PF00440">
    <property type="entry name" value="TetR_N"/>
    <property type="match status" value="1"/>
</dbReference>
<gene>
    <name evidence="4" type="ORF">DFP98_12111</name>
</gene>
<dbReference type="InterPro" id="IPR023772">
    <property type="entry name" value="DNA-bd_HTH_TetR-type_CS"/>
</dbReference>
<evidence type="ECO:0000256" key="2">
    <source>
        <dbReference type="PROSITE-ProRule" id="PRU00335"/>
    </source>
</evidence>
<reference evidence="4 5" key="1">
    <citation type="submission" date="2018-07" db="EMBL/GenBank/DDBJ databases">
        <title>Genomic Encyclopedia of Type Strains, Phase III (KMG-III): the genomes of soil and plant-associated and newly described type strains.</title>
        <authorList>
            <person name="Whitman W."/>
        </authorList>
    </citation>
    <scope>NUCLEOTIDE SEQUENCE [LARGE SCALE GENOMIC DNA]</scope>
    <source>
        <strain evidence="4 5">CECT 7287</strain>
    </source>
</reference>
<dbReference type="RefSeq" id="WP_116063052.1">
    <property type="nucleotide sequence ID" value="NZ_QRDZ01000021.1"/>
</dbReference>
<evidence type="ECO:0000313" key="4">
    <source>
        <dbReference type="EMBL" id="RED65120.1"/>
    </source>
</evidence>
<keyword evidence="1 2" id="KW-0238">DNA-binding</keyword>
<dbReference type="Pfam" id="PF08360">
    <property type="entry name" value="TetR_C_5"/>
    <property type="match status" value="1"/>
</dbReference>
<dbReference type="InterPro" id="IPR036271">
    <property type="entry name" value="Tet_transcr_reg_TetR-rel_C_sf"/>
</dbReference>
<dbReference type="EMBL" id="QRDZ01000021">
    <property type="protein sequence ID" value="RED65120.1"/>
    <property type="molecule type" value="Genomic_DNA"/>
</dbReference>
<dbReference type="PANTHER" id="PTHR43479:SF11">
    <property type="entry name" value="ACREF_ENVCD OPERON REPRESSOR-RELATED"/>
    <property type="match status" value="1"/>
</dbReference>
<dbReference type="InterPro" id="IPR013571">
    <property type="entry name" value="Tscrpt_reg_QacR_C"/>
</dbReference>
<dbReference type="Gene3D" id="1.10.10.60">
    <property type="entry name" value="Homeodomain-like"/>
    <property type="match status" value="1"/>
</dbReference>
<dbReference type="GO" id="GO:0003700">
    <property type="term" value="F:DNA-binding transcription factor activity"/>
    <property type="evidence" value="ECO:0007669"/>
    <property type="project" value="InterPro"/>
</dbReference>
<dbReference type="SUPFAM" id="SSF46689">
    <property type="entry name" value="Homeodomain-like"/>
    <property type="match status" value="1"/>
</dbReference>
<dbReference type="InterPro" id="IPR001647">
    <property type="entry name" value="HTH_TetR"/>
</dbReference>
<dbReference type="AlphaFoldDB" id="A0A3D9ITN4"/>
<dbReference type="PROSITE" id="PS01081">
    <property type="entry name" value="HTH_TETR_1"/>
    <property type="match status" value="1"/>
</dbReference>
<dbReference type="SUPFAM" id="SSF48498">
    <property type="entry name" value="Tetracyclin repressor-like, C-terminal domain"/>
    <property type="match status" value="1"/>
</dbReference>
<evidence type="ECO:0000259" key="3">
    <source>
        <dbReference type="PROSITE" id="PS50977"/>
    </source>
</evidence>
<dbReference type="GO" id="GO:0003677">
    <property type="term" value="F:DNA binding"/>
    <property type="evidence" value="ECO:0007669"/>
    <property type="project" value="UniProtKB-UniRule"/>
</dbReference>
<protein>
    <submittedName>
        <fullName evidence="4">TetR family transcriptional regulator</fullName>
    </submittedName>
</protein>